<keyword evidence="5" id="KW-1185">Reference proteome</keyword>
<dbReference type="CDD" id="cd06170">
    <property type="entry name" value="LuxR_C_like"/>
    <property type="match status" value="1"/>
</dbReference>
<reference evidence="4 5" key="1">
    <citation type="submission" date="2016-11" db="EMBL/GenBank/DDBJ databases">
        <authorList>
            <person name="Jaros S."/>
            <person name="Januszkiewicz K."/>
            <person name="Wedrychowicz H."/>
        </authorList>
    </citation>
    <scope>NUCLEOTIDE SEQUENCE [LARGE SCALE GENOMIC DNA]</scope>
    <source>
        <strain evidence="4 5">CGMCC 4.2025</strain>
    </source>
</reference>
<dbReference type="Pfam" id="PF00196">
    <property type="entry name" value="GerE"/>
    <property type="match status" value="1"/>
</dbReference>
<dbReference type="SUPFAM" id="SSF46894">
    <property type="entry name" value="C-terminal effector domain of the bipartite response regulators"/>
    <property type="match status" value="1"/>
</dbReference>
<dbReference type="PANTHER" id="PTHR16305">
    <property type="entry name" value="TESTICULAR SOLUBLE ADENYLYL CYCLASE"/>
    <property type="match status" value="1"/>
</dbReference>
<dbReference type="Proteomes" id="UP000184111">
    <property type="component" value="Unassembled WGS sequence"/>
</dbReference>
<name>A0A1M7QEX1_9ACTN</name>
<dbReference type="InterPro" id="IPR041664">
    <property type="entry name" value="AAA_16"/>
</dbReference>
<accession>A0A1M7QEX1</accession>
<dbReference type="PROSITE" id="PS50043">
    <property type="entry name" value="HTH_LUXR_2"/>
    <property type="match status" value="1"/>
</dbReference>
<dbReference type="SMART" id="SM00421">
    <property type="entry name" value="HTH_LUXR"/>
    <property type="match status" value="1"/>
</dbReference>
<dbReference type="GO" id="GO:0003677">
    <property type="term" value="F:DNA binding"/>
    <property type="evidence" value="ECO:0007669"/>
    <property type="project" value="InterPro"/>
</dbReference>
<dbReference type="GO" id="GO:0006355">
    <property type="term" value="P:regulation of DNA-templated transcription"/>
    <property type="evidence" value="ECO:0007669"/>
    <property type="project" value="InterPro"/>
</dbReference>
<dbReference type="InterPro" id="IPR036388">
    <property type="entry name" value="WH-like_DNA-bd_sf"/>
</dbReference>
<sequence>MVSLVERDEHITHLDRLLTGCLTRTGHAVLVEGPVGSGRTELLRTFAEQAEQRDLLVLAASCSPAERLLPFGVVNQLLRSPGWPPQHAEPLAGLLDTLGGVPAGLVADGGPHRPPDLVRACHEVTQALLALAADTPLVITVDDLRNADRASQQFLLHLVRRLPQAAVLLVMTDETVLWPAHRRFRAELSGHQHVDRLRLAPLTAAGAQQLVTRGLGEENARRSGASILAAAGGNPLLLQALADDHRHTGDAPGQGYALALLGSLHRAEPTMLDVVRALAVLGDDTDGTEVEQLVGGPDGTGSAREALRALDAADLLLAGRFRHPAARAAVLDDLTAAERSALHLRAARLRYDRGAGAPAVARHLIEAARARGQAPGPAADDQTQAPWAAAVLSEAAEHALLDDRAQLAADCLRLAHRAAGDEPTRAVLRSRLARAEWQLDPSAAARHLAPLTAAARAGHLDTAAGLVLVRQLLWYGRTDEALTVLDLLRARAGAANPGSLGEAAALRDAEVWLAYTHPALARGRRTPALPADLRHAMVAPGTDPQLQAAAALADALARGRAAVSADRAEEVLRDQHLHRRSPWAEESALLALRVLVQADRLTSAAAWSERLLRDAEARDSRTARAVYAAARGEVAARQGDLARATEHCRAALSHLTPKGWGIAAGLPLGTLILAATRTGEHEEAAKQLTHAVSDAMFQSQYGLHYLYARGHHYLATRHSHAALADFLSCGELLREWGLDGAGLLPWRVNAAEAWLRLDNKDQARRLIHEQLGRPGVDGSSTRGPALRLLAAAGPPGRRLPLLTEAIDLAEASGDRFEQVRVLADLSRAHQANNDKRRARLLLRQALHVANMCDMKPLAQELLSVSADLGGAESMADGMDGIGVLTDSERRVASLAVLGYTNREIAIKLYVTPSTVEQHLTRVYRKLGIRRRKDLPADLWANLRKTG</sequence>
<dbReference type="PRINTS" id="PR00038">
    <property type="entry name" value="HTHLUXR"/>
</dbReference>
<proteinExistence type="predicted"/>
<dbReference type="Gene3D" id="3.40.50.300">
    <property type="entry name" value="P-loop containing nucleotide triphosphate hydrolases"/>
    <property type="match status" value="1"/>
</dbReference>
<evidence type="ECO:0000259" key="3">
    <source>
        <dbReference type="PROSITE" id="PS50043"/>
    </source>
</evidence>
<dbReference type="InterPro" id="IPR000792">
    <property type="entry name" value="Tscrpt_reg_LuxR_C"/>
</dbReference>
<evidence type="ECO:0000256" key="2">
    <source>
        <dbReference type="ARBA" id="ARBA00022840"/>
    </source>
</evidence>
<dbReference type="EMBL" id="FRBI01000033">
    <property type="protein sequence ID" value="SHN29437.1"/>
    <property type="molecule type" value="Genomic_DNA"/>
</dbReference>
<dbReference type="STRING" id="310782.SAMN05216499_13343"/>
<dbReference type="PROSITE" id="PS00622">
    <property type="entry name" value="HTH_LUXR_1"/>
    <property type="match status" value="1"/>
</dbReference>
<dbReference type="GO" id="GO:0004016">
    <property type="term" value="F:adenylate cyclase activity"/>
    <property type="evidence" value="ECO:0007669"/>
    <property type="project" value="TreeGrafter"/>
</dbReference>
<dbReference type="InterPro" id="IPR016032">
    <property type="entry name" value="Sig_transdc_resp-reg_C-effctor"/>
</dbReference>
<evidence type="ECO:0000313" key="5">
    <source>
        <dbReference type="Proteomes" id="UP000184111"/>
    </source>
</evidence>
<gene>
    <name evidence="4" type="ORF">SAMN05216499_13343</name>
</gene>
<organism evidence="4 5">
    <name type="scientific">Actinacidiphila paucisporea</name>
    <dbReference type="NCBI Taxonomy" id="310782"/>
    <lineage>
        <taxon>Bacteria</taxon>
        <taxon>Bacillati</taxon>
        <taxon>Actinomycetota</taxon>
        <taxon>Actinomycetes</taxon>
        <taxon>Kitasatosporales</taxon>
        <taxon>Streptomycetaceae</taxon>
        <taxon>Actinacidiphila</taxon>
    </lineage>
</organism>
<dbReference type="PANTHER" id="PTHR16305:SF35">
    <property type="entry name" value="TRANSCRIPTIONAL ACTIVATOR DOMAIN"/>
    <property type="match status" value="1"/>
</dbReference>
<dbReference type="GO" id="GO:0005737">
    <property type="term" value="C:cytoplasm"/>
    <property type="evidence" value="ECO:0007669"/>
    <property type="project" value="TreeGrafter"/>
</dbReference>
<feature type="domain" description="HTH luxR-type" evidence="3">
    <location>
        <begin position="877"/>
        <end position="942"/>
    </location>
</feature>
<dbReference type="AlphaFoldDB" id="A0A1M7QEX1"/>
<dbReference type="Gene3D" id="1.10.10.10">
    <property type="entry name" value="Winged helix-like DNA-binding domain superfamily/Winged helix DNA-binding domain"/>
    <property type="match status" value="1"/>
</dbReference>
<dbReference type="InterPro" id="IPR027417">
    <property type="entry name" value="P-loop_NTPase"/>
</dbReference>
<evidence type="ECO:0000256" key="1">
    <source>
        <dbReference type="ARBA" id="ARBA00022741"/>
    </source>
</evidence>
<dbReference type="SUPFAM" id="SSF52540">
    <property type="entry name" value="P-loop containing nucleoside triphosphate hydrolases"/>
    <property type="match status" value="1"/>
</dbReference>
<keyword evidence="1" id="KW-0547">Nucleotide-binding</keyword>
<protein>
    <submittedName>
        <fullName evidence="4">Regulatory protein, luxR family</fullName>
    </submittedName>
</protein>
<dbReference type="RefSeq" id="WP_200804583.1">
    <property type="nucleotide sequence ID" value="NZ_FRBI01000033.1"/>
</dbReference>
<dbReference type="GO" id="GO:0005524">
    <property type="term" value="F:ATP binding"/>
    <property type="evidence" value="ECO:0007669"/>
    <property type="project" value="UniProtKB-KW"/>
</dbReference>
<dbReference type="Pfam" id="PF13191">
    <property type="entry name" value="AAA_16"/>
    <property type="match status" value="1"/>
</dbReference>
<keyword evidence="2" id="KW-0067">ATP-binding</keyword>
<evidence type="ECO:0000313" key="4">
    <source>
        <dbReference type="EMBL" id="SHN29437.1"/>
    </source>
</evidence>